<evidence type="ECO:0000313" key="1">
    <source>
        <dbReference type="EMBL" id="KAG6956596.1"/>
    </source>
</evidence>
<protein>
    <submittedName>
        <fullName evidence="1">Uncharacterized protein</fullName>
    </submittedName>
</protein>
<reference evidence="1" key="1">
    <citation type="submission" date="2021-01" db="EMBL/GenBank/DDBJ databases">
        <title>Phytophthora aleatoria, a newly-described species from Pinus radiata is distinct from Phytophthora cactorum isolates based on comparative genomics.</title>
        <authorList>
            <person name="Mcdougal R."/>
            <person name="Panda P."/>
            <person name="Williams N."/>
            <person name="Studholme D.J."/>
        </authorList>
    </citation>
    <scope>NUCLEOTIDE SEQUENCE</scope>
    <source>
        <strain evidence="1">NZFS 4037</strain>
    </source>
</reference>
<dbReference type="Proteomes" id="UP000709295">
    <property type="component" value="Unassembled WGS sequence"/>
</dbReference>
<sequence>MRFMNRLMLLSWHSVGGETQFSFITAQPMEPGKVNLLAKDGRQTINIRDVFLTGPESTAFFRAHAFNENKSIIQKRSAGQRKVWECTSAVCGSHQR</sequence>
<name>A0A8J5IP80_9STRA</name>
<gene>
    <name evidence="1" type="ORF">JG688_00011351</name>
</gene>
<dbReference type="AlphaFoldDB" id="A0A8J5IP80"/>
<organism evidence="1 2">
    <name type="scientific">Phytophthora aleatoria</name>
    <dbReference type="NCBI Taxonomy" id="2496075"/>
    <lineage>
        <taxon>Eukaryota</taxon>
        <taxon>Sar</taxon>
        <taxon>Stramenopiles</taxon>
        <taxon>Oomycota</taxon>
        <taxon>Peronosporomycetes</taxon>
        <taxon>Peronosporales</taxon>
        <taxon>Peronosporaceae</taxon>
        <taxon>Phytophthora</taxon>
    </lineage>
</organism>
<keyword evidence="2" id="KW-1185">Reference proteome</keyword>
<proteinExistence type="predicted"/>
<evidence type="ECO:0000313" key="2">
    <source>
        <dbReference type="Proteomes" id="UP000709295"/>
    </source>
</evidence>
<dbReference type="EMBL" id="JAENGY010000789">
    <property type="protein sequence ID" value="KAG6956596.1"/>
    <property type="molecule type" value="Genomic_DNA"/>
</dbReference>
<accession>A0A8J5IP80</accession>
<comment type="caution">
    <text evidence="1">The sequence shown here is derived from an EMBL/GenBank/DDBJ whole genome shotgun (WGS) entry which is preliminary data.</text>
</comment>